<dbReference type="InterPro" id="IPR003399">
    <property type="entry name" value="Mce/MlaD"/>
</dbReference>
<accession>A0ABX1S9N0</accession>
<evidence type="ECO:0000256" key="1">
    <source>
        <dbReference type="SAM" id="MobiDB-lite"/>
    </source>
</evidence>
<dbReference type="Pfam" id="PF02470">
    <property type="entry name" value="MlaD"/>
    <property type="match status" value="1"/>
</dbReference>
<dbReference type="Pfam" id="PF11887">
    <property type="entry name" value="Mce4_CUP1"/>
    <property type="match status" value="1"/>
</dbReference>
<keyword evidence="5" id="KW-1185">Reference proteome</keyword>
<dbReference type="InterPro" id="IPR024516">
    <property type="entry name" value="Mce_C"/>
</dbReference>
<organism evidence="4 5">
    <name type="scientific">Pseudonocardia acidicola</name>
    <dbReference type="NCBI Taxonomy" id="2724939"/>
    <lineage>
        <taxon>Bacteria</taxon>
        <taxon>Bacillati</taxon>
        <taxon>Actinomycetota</taxon>
        <taxon>Actinomycetes</taxon>
        <taxon>Pseudonocardiales</taxon>
        <taxon>Pseudonocardiaceae</taxon>
        <taxon>Pseudonocardia</taxon>
    </lineage>
</organism>
<sequence>MITPYVRRQLIAFGALTLAAVLVIVFVYAQVPTLLGYKQMNVTAIFPDGAGIYRNANVTSQGVGIGKITDIRLTPDGVAVTMRLDSDVKVEADARAEIHSVSAVGEQYVDLVSDKPDGPYLTDGAVIPMNRTQVPVQIAPVLDKAQNLLASIPDQGLETFLDEGAKAFHNLGPDLRTLSDSAQQLLDTADANYTQTSQLIRDIGPLLDTQNQAADQVRGYFANLAHFTGVLRDGDQYIRSGFPAVGHAANSAADFLRENENGVPILASSTTTLGQVLGVYRPGIEQVLVTYPVVIGWEQLFAADTPNYGFHVAAELEVHQNCSTGYQPQMARNPQDVSDAEAVPGTYCNVPHDDPRVVRGARNIPCLEGDTRKRAAFVQQCLGEASDEPVPGSAGSVIAPGNPLGSIDLPQRGPLTPPDTQEPNPLAGTRRDEPLSIFGVRGSHDDGRDQTWQSLLTAPVGR</sequence>
<feature type="domain" description="Mce/MlaD" evidence="2">
    <location>
        <begin position="41"/>
        <end position="112"/>
    </location>
</feature>
<name>A0ABX1S9N0_9PSEU</name>
<dbReference type="PANTHER" id="PTHR33371">
    <property type="entry name" value="INTERMEMBRANE PHOSPHOLIPID TRANSPORT SYSTEM BINDING PROTEIN MLAD-RELATED"/>
    <property type="match status" value="1"/>
</dbReference>
<gene>
    <name evidence="4" type="ORF">HF526_13255</name>
</gene>
<dbReference type="EMBL" id="JAAXLA010000020">
    <property type="protein sequence ID" value="NMH98271.1"/>
    <property type="molecule type" value="Genomic_DNA"/>
</dbReference>
<evidence type="ECO:0000259" key="3">
    <source>
        <dbReference type="Pfam" id="PF11887"/>
    </source>
</evidence>
<reference evidence="4 5" key="1">
    <citation type="submission" date="2020-04" db="EMBL/GenBank/DDBJ databases">
        <authorList>
            <person name="Klaysubun C."/>
            <person name="Duangmal K."/>
            <person name="Lipun K."/>
        </authorList>
    </citation>
    <scope>NUCLEOTIDE SEQUENCE [LARGE SCALE GENOMIC DNA]</scope>
    <source>
        <strain evidence="4 5">K10HN5</strain>
    </source>
</reference>
<dbReference type="PANTHER" id="PTHR33371:SF16">
    <property type="entry name" value="MCE-FAMILY PROTEIN MCE3F"/>
    <property type="match status" value="1"/>
</dbReference>
<dbReference type="InterPro" id="IPR052336">
    <property type="entry name" value="MlaD_Phospholipid_Transporter"/>
</dbReference>
<feature type="domain" description="Mammalian cell entry C-terminal" evidence="3">
    <location>
        <begin position="121"/>
        <end position="290"/>
    </location>
</feature>
<dbReference type="InterPro" id="IPR005693">
    <property type="entry name" value="Mce"/>
</dbReference>
<dbReference type="NCBIfam" id="TIGR00996">
    <property type="entry name" value="Mtu_fam_mce"/>
    <property type="match status" value="1"/>
</dbReference>
<feature type="region of interest" description="Disordered" evidence="1">
    <location>
        <begin position="385"/>
        <end position="462"/>
    </location>
</feature>
<comment type="caution">
    <text evidence="4">The sequence shown here is derived from an EMBL/GenBank/DDBJ whole genome shotgun (WGS) entry which is preliminary data.</text>
</comment>
<dbReference type="Proteomes" id="UP000820669">
    <property type="component" value="Unassembled WGS sequence"/>
</dbReference>
<evidence type="ECO:0000313" key="4">
    <source>
        <dbReference type="EMBL" id="NMH98271.1"/>
    </source>
</evidence>
<protein>
    <submittedName>
        <fullName evidence="4">MCE family protein</fullName>
    </submittedName>
</protein>
<evidence type="ECO:0000313" key="5">
    <source>
        <dbReference type="Proteomes" id="UP000820669"/>
    </source>
</evidence>
<proteinExistence type="predicted"/>
<dbReference type="RefSeq" id="WP_169381709.1">
    <property type="nucleotide sequence ID" value="NZ_JAAXLA010000020.1"/>
</dbReference>
<evidence type="ECO:0000259" key="2">
    <source>
        <dbReference type="Pfam" id="PF02470"/>
    </source>
</evidence>